<dbReference type="Pfam" id="PF09368">
    <property type="entry name" value="Sas10"/>
    <property type="match status" value="1"/>
</dbReference>
<feature type="region of interest" description="Disordered" evidence="6">
    <location>
        <begin position="354"/>
        <end position="382"/>
    </location>
</feature>
<evidence type="ECO:0000256" key="1">
    <source>
        <dbReference type="ARBA" id="ARBA00004604"/>
    </source>
</evidence>
<dbReference type="PANTHER" id="PTHR13237:SF8">
    <property type="entry name" value="SOMETHING ABOUT SILENCING PROTEIN 10"/>
    <property type="match status" value="1"/>
</dbReference>
<dbReference type="Pfam" id="PF04000">
    <property type="entry name" value="Sas10_Utp3"/>
    <property type="match status" value="1"/>
</dbReference>
<dbReference type="CTD" id="57050"/>
<dbReference type="Xenbase" id="XB-GENE-989352">
    <property type="gene designation" value="utp3"/>
</dbReference>
<dbReference type="OrthoDB" id="1924577at2759"/>
<dbReference type="GO" id="GO:0032040">
    <property type="term" value="C:small-subunit processome"/>
    <property type="evidence" value="ECO:0000318"/>
    <property type="project" value="GO_Central"/>
</dbReference>
<evidence type="ECO:0000313" key="8">
    <source>
        <dbReference type="Proteomes" id="UP000008143"/>
    </source>
</evidence>
<dbReference type="GO" id="GO:0000462">
    <property type="term" value="P:maturation of SSU-rRNA from tricistronic rRNA transcript (SSU-rRNA, 5.8S rRNA, LSU-rRNA)"/>
    <property type="evidence" value="ECO:0000318"/>
    <property type="project" value="GO_Central"/>
</dbReference>
<feature type="compositionally biased region" description="Acidic residues" evidence="6">
    <location>
        <begin position="116"/>
        <end position="126"/>
    </location>
</feature>
<dbReference type="Proteomes" id="UP000008143">
    <property type="component" value="Chromosome 7"/>
</dbReference>
<organism evidence="8 9">
    <name type="scientific">Xenopus tropicalis</name>
    <name type="common">Western clawed frog</name>
    <name type="synonym">Silurana tropicalis</name>
    <dbReference type="NCBI Taxonomy" id="8364"/>
    <lineage>
        <taxon>Eukaryota</taxon>
        <taxon>Metazoa</taxon>
        <taxon>Chordata</taxon>
        <taxon>Craniata</taxon>
        <taxon>Vertebrata</taxon>
        <taxon>Euteleostomi</taxon>
        <taxon>Amphibia</taxon>
        <taxon>Batrachia</taxon>
        <taxon>Anura</taxon>
        <taxon>Pipoidea</taxon>
        <taxon>Pipidae</taxon>
        <taxon>Xenopodinae</taxon>
        <taxon>Xenopus</taxon>
        <taxon>Silurana</taxon>
    </lineage>
</organism>
<dbReference type="OMA" id="EEYIRPQ"/>
<protein>
    <submittedName>
        <fullName evidence="9">Something about silencing protein 10 isoform X1</fullName>
    </submittedName>
</protein>
<keyword evidence="4" id="KW-0539">Nucleus</keyword>
<feature type="coiled-coil region" evidence="5">
    <location>
        <begin position="165"/>
        <end position="199"/>
    </location>
</feature>
<evidence type="ECO:0000256" key="4">
    <source>
        <dbReference type="ARBA" id="ARBA00023242"/>
    </source>
</evidence>
<dbReference type="AGR" id="Xenbase:XB-GENE-989352"/>
<dbReference type="InterPro" id="IPR018972">
    <property type="entry name" value="Sas10_C_dom"/>
</dbReference>
<dbReference type="PANTHER" id="PTHR13237">
    <property type="entry name" value="SOMETHING ABOUT SILENCING PROTEIN 10-RELATED"/>
    <property type="match status" value="1"/>
</dbReference>
<evidence type="ECO:0000256" key="2">
    <source>
        <dbReference type="ARBA" id="ARBA00010979"/>
    </source>
</evidence>
<gene>
    <name evidence="9 10" type="primary">utp3</name>
    <name evidence="9" type="synonym">CRL1</name>
    <name evidence="9" type="synonym">CRLZ1</name>
    <name evidence="9" type="synonym">SAS10</name>
</gene>
<proteinExistence type="inferred from homology"/>
<accession>A0A8J0SZU6</accession>
<name>A0A8J0SZU6_XENTR</name>
<evidence type="ECO:0000313" key="9">
    <source>
        <dbReference type="RefSeq" id="XP_012826980.1"/>
    </source>
</evidence>
<dbReference type="AlphaFoldDB" id="A0A8J0SZU6"/>
<comment type="similarity">
    <text evidence="2">Belongs to the SAS10 family.</text>
</comment>
<keyword evidence="5" id="KW-0175">Coiled coil</keyword>
<evidence type="ECO:0000256" key="5">
    <source>
        <dbReference type="SAM" id="Coils"/>
    </source>
</evidence>
<dbReference type="GO" id="GO:0005730">
    <property type="term" value="C:nucleolus"/>
    <property type="evidence" value="ECO:0000318"/>
    <property type="project" value="GO_Central"/>
</dbReference>
<feature type="domain" description="Sas10 C-terminal" evidence="7">
    <location>
        <begin position="428"/>
        <end position="499"/>
    </location>
</feature>
<sequence length="500" mass="58327">MLRNVVVHLVSEVGIWRGTGSGWCSKRAEGWCTDSMGKTRRSQRFQKPKVGEDVYDESLAKADIPSTKEISSEYFNDEIDNYHEEKFKSLVKRGVEFDSDEEQMDSEDEVMPLDIHEEDEDDDDGDQSSMESDLEERRNDGLPDEMAWGQRKKIYYDTDYAEYSTKKVKKSKEEIDAEAEEEEEEAQNIQRRLAITLNEEDYGLDFIQEFGEKQSEEKQSEQKIVKDLNKMSEKEKRKLLKKESPELLELMQDLKLKLAEVKNELEPLLKLVKNGTIPKGKGSTYLQTKYQLYLNYCTNISYYLILKAKRISIHGHPVIERLVTYRNLINDLNIVDQRLSSEIKQLLTQDFNETEVGQKNSSSLPKTSKKAATKRPLPDIQYDEDSDLDEEVALKYYKEMEQKLLEKRNRGEENLVTDLPSEELDPNAKRAITYQIAKNKGLTPKRKKLDRNPRVKHREKFRRAKIRRKGQVREVRKEEARYSGELSGIRAGVKKSIKLK</sequence>
<keyword evidence="3" id="KW-0597">Phosphoprotein</keyword>
<evidence type="ECO:0000259" key="7">
    <source>
        <dbReference type="Pfam" id="PF09368"/>
    </source>
</evidence>
<dbReference type="GeneID" id="100145025"/>
<comment type="subcellular location">
    <subcellularLocation>
        <location evidence="1">Nucleus</location>
        <location evidence="1">Nucleolus</location>
    </subcellularLocation>
</comment>
<feature type="compositionally biased region" description="Polar residues" evidence="6">
    <location>
        <begin position="354"/>
        <end position="366"/>
    </location>
</feature>
<evidence type="ECO:0000313" key="10">
    <source>
        <dbReference type="Xenbase" id="XB-GENE-989352"/>
    </source>
</evidence>
<feature type="coiled-coil region" evidence="5">
    <location>
        <begin position="244"/>
        <end position="271"/>
    </location>
</feature>
<evidence type="ECO:0000256" key="3">
    <source>
        <dbReference type="ARBA" id="ARBA00022553"/>
    </source>
</evidence>
<keyword evidence="8" id="KW-1185">Reference proteome</keyword>
<reference evidence="9" key="1">
    <citation type="submission" date="2025-08" db="UniProtKB">
        <authorList>
            <consortium name="RefSeq"/>
        </authorList>
    </citation>
    <scope>IDENTIFICATION</scope>
    <source>
        <strain evidence="9">Nigerian</strain>
        <tissue evidence="9">Liver and blood</tissue>
    </source>
</reference>
<evidence type="ECO:0000256" key="6">
    <source>
        <dbReference type="SAM" id="MobiDB-lite"/>
    </source>
</evidence>
<dbReference type="RefSeq" id="XP_012826980.1">
    <property type="nucleotide sequence ID" value="XM_012971526.1"/>
</dbReference>
<feature type="region of interest" description="Disordered" evidence="6">
    <location>
        <begin position="116"/>
        <end position="144"/>
    </location>
</feature>
<dbReference type="InterPro" id="IPR007146">
    <property type="entry name" value="Sas10/Utp3/C1D"/>
</dbReference>